<organism evidence="1 2">
    <name type="scientific">phage Lak_Megaphage_RVC_AP3_GC26</name>
    <dbReference type="NCBI Taxonomy" id="3109225"/>
    <lineage>
        <taxon>Viruses</taxon>
        <taxon>Duplodnaviria</taxon>
        <taxon>Heunggongvirae</taxon>
        <taxon>Uroviricota</taxon>
        <taxon>Caudoviricetes</taxon>
        <taxon>Caudoviricetes code 15 clade</taxon>
    </lineage>
</organism>
<name>A0ABZ0YZQ6_9CAUD</name>
<keyword evidence="2" id="KW-1185">Reference proteome</keyword>
<reference evidence="1 2" key="1">
    <citation type="submission" date="2023-11" db="EMBL/GenBank/DDBJ databases">
        <authorList>
            <person name="Cook R."/>
            <person name="Crisci M."/>
            <person name="Pye H."/>
            <person name="Adriaenssens E."/>
            <person name="Santini J."/>
        </authorList>
    </citation>
    <scope>NUCLEOTIDE SEQUENCE [LARGE SCALE GENOMIC DNA]</scope>
    <source>
        <strain evidence="1">Lak_Megaphage_RVC_AP3_GC26</strain>
    </source>
</reference>
<dbReference type="EMBL" id="OR769219">
    <property type="protein sequence ID" value="WQJ51318.1"/>
    <property type="molecule type" value="Genomic_DNA"/>
</dbReference>
<protein>
    <submittedName>
        <fullName evidence="1">Uncharacterized protein</fullName>
    </submittedName>
</protein>
<dbReference type="Proteomes" id="UP001348805">
    <property type="component" value="Segment"/>
</dbReference>
<proteinExistence type="predicted"/>
<sequence>MKTLNKNLIEFKKYLKSEIAKRKELKLIANRSSKDENYNLEETSNAKSKLEETLEDIHAINVAYYIVKHNLNLDEQKKYLVYCNETYKKHYMFSYQTFTNEYYYLYKRIQQLIKKYKASNYEESKINN</sequence>
<evidence type="ECO:0000313" key="1">
    <source>
        <dbReference type="EMBL" id="WQJ51318.1"/>
    </source>
</evidence>
<evidence type="ECO:0000313" key="2">
    <source>
        <dbReference type="Proteomes" id="UP001348805"/>
    </source>
</evidence>
<accession>A0ABZ0YZQ6</accession>